<organism evidence="2 3">
    <name type="scientific">Svornostia abyssi</name>
    <dbReference type="NCBI Taxonomy" id="2898438"/>
    <lineage>
        <taxon>Bacteria</taxon>
        <taxon>Bacillati</taxon>
        <taxon>Actinomycetota</taxon>
        <taxon>Thermoleophilia</taxon>
        <taxon>Solirubrobacterales</taxon>
        <taxon>Baekduiaceae</taxon>
        <taxon>Svornostia</taxon>
    </lineage>
</organism>
<feature type="chain" id="PRO_5047351224" evidence="1">
    <location>
        <begin position="25"/>
        <end position="354"/>
    </location>
</feature>
<proteinExistence type="predicted"/>
<sequence>MRRRPRLGCVVLAVVVLPAPPAGAQVADAATTSLRQDVTVAWRDGRAPGRDRESFAIPGIGSGEVVCRRDAAFIRMRPTDTAAETSMWSTLLQRKGGADVAAVHNARVYTFSTPTSQTARGTGPAAHEGLNQRRPLEDRGEGRAFGLISQRSARNVPAAGAVSPTSFTLQWRWTGFAGSARDARCRVTATFLTRLPAETPVRTVASGGLVRRPGPAVSALNLNWRGDADAAANLVSRPITLPYLGTLSATCPPGRGSRPALTLKADRADLGPAATVLTYEGEGPDAVTSTRYATDPGTGQLGPVPLPVNGMLRATITGSSRTVEVVASSIRKTNDPDGADNFCEIAVQAVSGAG</sequence>
<feature type="signal peptide" evidence="1">
    <location>
        <begin position="1"/>
        <end position="24"/>
    </location>
</feature>
<evidence type="ECO:0000313" key="2">
    <source>
        <dbReference type="EMBL" id="UUY06046.1"/>
    </source>
</evidence>
<evidence type="ECO:0000313" key="3">
    <source>
        <dbReference type="Proteomes" id="UP001058860"/>
    </source>
</evidence>
<keyword evidence="3" id="KW-1185">Reference proteome</keyword>
<reference evidence="3" key="1">
    <citation type="submission" date="2021-11" db="EMBL/GenBank/DDBJ databases">
        <title>Cultivation dependent microbiological survey of springs from the worlds oldest radium mine currently devoted to the extraction of radon-saturated water.</title>
        <authorList>
            <person name="Kapinusova G."/>
            <person name="Smrhova T."/>
            <person name="Strejcek M."/>
            <person name="Suman J."/>
            <person name="Jani K."/>
            <person name="Pajer P."/>
            <person name="Uhlik O."/>
        </authorList>
    </citation>
    <scope>NUCLEOTIDE SEQUENCE [LARGE SCALE GENOMIC DNA]</scope>
    <source>
        <strain evidence="3">J379</strain>
    </source>
</reference>
<accession>A0ABY5PMV3</accession>
<dbReference type="Proteomes" id="UP001058860">
    <property type="component" value="Chromosome"/>
</dbReference>
<keyword evidence="1" id="KW-0732">Signal</keyword>
<gene>
    <name evidence="2" type="ORF">LRS13_11180</name>
</gene>
<name>A0ABY5PMV3_9ACTN</name>
<protein>
    <submittedName>
        <fullName evidence="2">Uncharacterized protein</fullName>
    </submittedName>
</protein>
<dbReference type="RefSeq" id="WP_353866477.1">
    <property type="nucleotide sequence ID" value="NZ_CP088295.1"/>
</dbReference>
<evidence type="ECO:0000256" key="1">
    <source>
        <dbReference type="SAM" id="SignalP"/>
    </source>
</evidence>
<dbReference type="EMBL" id="CP088295">
    <property type="protein sequence ID" value="UUY06046.1"/>
    <property type="molecule type" value="Genomic_DNA"/>
</dbReference>